<dbReference type="AlphaFoldDB" id="A0A174G600"/>
<gene>
    <name evidence="2" type="ORF">ERS852461_00565</name>
</gene>
<evidence type="ECO:0000313" key="2">
    <source>
        <dbReference type="EMBL" id="CUO56546.1"/>
    </source>
</evidence>
<organism evidence="2 3">
    <name type="scientific">Bacteroides faecis</name>
    <dbReference type="NCBI Taxonomy" id="674529"/>
    <lineage>
        <taxon>Bacteria</taxon>
        <taxon>Pseudomonadati</taxon>
        <taxon>Bacteroidota</taxon>
        <taxon>Bacteroidia</taxon>
        <taxon>Bacteroidales</taxon>
        <taxon>Bacteroidaceae</taxon>
        <taxon>Bacteroides</taxon>
    </lineage>
</organism>
<keyword evidence="1" id="KW-0812">Transmembrane</keyword>
<dbReference type="Proteomes" id="UP000095606">
    <property type="component" value="Unassembled WGS sequence"/>
</dbReference>
<sequence>MYKTPNKYYEDNHKENSKLSFKAFQKRSEFWQGVLVASASLYGILVSLHDNFQEPLCTRVVFLCLTVVLTIGVSTAGVTLYNYAILLERHRQEVEKELLSALNKDALVSEVHTGLSKKEEFVEWLALFALLSTPFLLLAYTILKMYVN</sequence>
<feature type="transmembrane region" description="Helical" evidence="1">
    <location>
        <begin position="124"/>
        <end position="143"/>
    </location>
</feature>
<name>A0A174G600_9BACE</name>
<protein>
    <recommendedName>
        <fullName evidence="4">Transmembrane protein</fullName>
    </recommendedName>
</protein>
<dbReference type="RefSeq" id="WP_032555589.1">
    <property type="nucleotide sequence ID" value="NZ_CAXKYA010000040.1"/>
</dbReference>
<evidence type="ECO:0000313" key="3">
    <source>
        <dbReference type="Proteomes" id="UP000095606"/>
    </source>
</evidence>
<keyword evidence="1" id="KW-1133">Transmembrane helix</keyword>
<accession>A0A174G600</accession>
<keyword evidence="1" id="KW-0472">Membrane</keyword>
<reference evidence="2 3" key="1">
    <citation type="submission" date="2015-09" db="EMBL/GenBank/DDBJ databases">
        <authorList>
            <consortium name="Pathogen Informatics"/>
        </authorList>
    </citation>
    <scope>NUCLEOTIDE SEQUENCE [LARGE SCALE GENOMIC DNA]</scope>
    <source>
        <strain evidence="2 3">2789STDY5834846</strain>
    </source>
</reference>
<evidence type="ECO:0008006" key="4">
    <source>
        <dbReference type="Google" id="ProtNLM"/>
    </source>
</evidence>
<feature type="transmembrane region" description="Helical" evidence="1">
    <location>
        <begin position="60"/>
        <end position="84"/>
    </location>
</feature>
<proteinExistence type="predicted"/>
<feature type="transmembrane region" description="Helical" evidence="1">
    <location>
        <begin position="30"/>
        <end position="48"/>
    </location>
</feature>
<evidence type="ECO:0000256" key="1">
    <source>
        <dbReference type="SAM" id="Phobius"/>
    </source>
</evidence>
<dbReference type="EMBL" id="CZAE01000002">
    <property type="protein sequence ID" value="CUO56546.1"/>
    <property type="molecule type" value="Genomic_DNA"/>
</dbReference>